<name>A0A830ZD47_9ENTR</name>
<dbReference type="Gene3D" id="3.40.50.720">
    <property type="entry name" value="NAD(P)-binding Rossmann-like Domain"/>
    <property type="match status" value="1"/>
</dbReference>
<comment type="similarity">
    <text evidence="1 3">Belongs to the short-chain dehydrogenases/reductases (SDR) family.</text>
</comment>
<reference evidence="4 5" key="1">
    <citation type="submission" date="2017-01" db="EMBL/GenBank/DDBJ databases">
        <authorList>
            <person name="Cao J.-M."/>
        </authorList>
    </citation>
    <scope>NUCLEOTIDE SEQUENCE [LARGE SCALE GENOMIC DNA]</scope>
    <source>
        <strain evidence="4 5">888-76</strain>
    </source>
</reference>
<protein>
    <submittedName>
        <fullName evidence="4">Short-chain dehydrogenase/reductase</fullName>
    </submittedName>
</protein>
<dbReference type="AlphaFoldDB" id="A0A830ZD47"/>
<gene>
    <name evidence="4" type="ORF">BWI95_14755</name>
</gene>
<dbReference type="Proteomes" id="UP000187148">
    <property type="component" value="Chromosome"/>
</dbReference>
<dbReference type="PANTHER" id="PTHR43976">
    <property type="entry name" value="SHORT CHAIN DEHYDROGENASE"/>
    <property type="match status" value="1"/>
</dbReference>
<dbReference type="KEGG" id="kco:BWI95_14755"/>
<dbReference type="NCBIfam" id="NF005065">
    <property type="entry name" value="PRK06482.1"/>
    <property type="match status" value="1"/>
</dbReference>
<dbReference type="Pfam" id="PF00106">
    <property type="entry name" value="adh_short"/>
    <property type="match status" value="1"/>
</dbReference>
<evidence type="ECO:0000256" key="2">
    <source>
        <dbReference type="ARBA" id="ARBA00023002"/>
    </source>
</evidence>
<dbReference type="InterPro" id="IPR051911">
    <property type="entry name" value="SDR_oxidoreductase"/>
</dbReference>
<dbReference type="CDD" id="cd05374">
    <property type="entry name" value="17beta-HSD-like_SDR_c"/>
    <property type="match status" value="1"/>
</dbReference>
<keyword evidence="2" id="KW-0560">Oxidoreductase</keyword>
<evidence type="ECO:0000256" key="1">
    <source>
        <dbReference type="ARBA" id="ARBA00006484"/>
    </source>
</evidence>
<organism evidence="4 5">
    <name type="scientific">Kosakonia cowanii JCM 10956 = DSM 18146</name>
    <dbReference type="NCBI Taxonomy" id="1300165"/>
    <lineage>
        <taxon>Bacteria</taxon>
        <taxon>Pseudomonadati</taxon>
        <taxon>Pseudomonadota</taxon>
        <taxon>Gammaproteobacteria</taxon>
        <taxon>Enterobacterales</taxon>
        <taxon>Enterobacteriaceae</taxon>
        <taxon>Kosakonia</taxon>
    </lineage>
</organism>
<dbReference type="InterPro" id="IPR036291">
    <property type="entry name" value="NAD(P)-bd_dom_sf"/>
</dbReference>
<dbReference type="InterPro" id="IPR002347">
    <property type="entry name" value="SDR_fam"/>
</dbReference>
<evidence type="ECO:0000256" key="3">
    <source>
        <dbReference type="RuleBase" id="RU000363"/>
    </source>
</evidence>
<dbReference type="PANTHER" id="PTHR43976:SF16">
    <property type="entry name" value="SHORT-CHAIN DEHYDROGENASE_REDUCTASE FAMILY PROTEIN"/>
    <property type="match status" value="1"/>
</dbReference>
<dbReference type="EMBL" id="CP019445">
    <property type="protein sequence ID" value="APZ07664.1"/>
    <property type="molecule type" value="Genomic_DNA"/>
</dbReference>
<evidence type="ECO:0000313" key="4">
    <source>
        <dbReference type="EMBL" id="APZ07664.1"/>
    </source>
</evidence>
<evidence type="ECO:0000313" key="5">
    <source>
        <dbReference type="Proteomes" id="UP000187148"/>
    </source>
</evidence>
<dbReference type="SUPFAM" id="SSF51735">
    <property type="entry name" value="NAD(P)-binding Rossmann-fold domains"/>
    <property type="match status" value="1"/>
</dbReference>
<keyword evidence="5" id="KW-1185">Reference proteome</keyword>
<proteinExistence type="inferred from homology"/>
<accession>A0A830ZD47</accession>
<sequence>MMKTWLITGASSGLGRLMCEALLARGDLVVASVRKSTVLEEMVAKYGDLLQVIVLDLSQSATIKPTIEAAFSQAGRIDVVVSNAAYGLFGAAEELSDAQIERQIATNLTGSIQLIRAAIPLLRQQGGGRIVQVSSEGGQIAYPDFSLYHATKWGIEGFVEAVRQEVAAFGIDFLLVEPGPTATQFGAGLDIADALPAYRDTPAGRLRAALLAGEFAIKGDAQKCVAAMIAAADAASPPLRLPLGSTAYENINAALESRLEALQEMKAVAYSADREQK</sequence>
<dbReference type="PRINTS" id="PR00080">
    <property type="entry name" value="SDRFAMILY"/>
</dbReference>
<dbReference type="GO" id="GO:0016491">
    <property type="term" value="F:oxidoreductase activity"/>
    <property type="evidence" value="ECO:0007669"/>
    <property type="project" value="UniProtKB-KW"/>
</dbReference>
<dbReference type="PRINTS" id="PR00081">
    <property type="entry name" value="GDHRDH"/>
</dbReference>